<dbReference type="EMBL" id="CAEKKB010000003">
    <property type="protein sequence ID" value="CAB4304110.1"/>
    <property type="molecule type" value="Genomic_DNA"/>
</dbReference>
<keyword evidence="2" id="KW-1185">Reference proteome</keyword>
<proteinExistence type="predicted"/>
<organism evidence="1 2">
    <name type="scientific">Prunus armeniaca</name>
    <name type="common">Apricot</name>
    <name type="synonym">Armeniaca vulgaris</name>
    <dbReference type="NCBI Taxonomy" id="36596"/>
    <lineage>
        <taxon>Eukaryota</taxon>
        <taxon>Viridiplantae</taxon>
        <taxon>Streptophyta</taxon>
        <taxon>Embryophyta</taxon>
        <taxon>Tracheophyta</taxon>
        <taxon>Spermatophyta</taxon>
        <taxon>Magnoliopsida</taxon>
        <taxon>eudicotyledons</taxon>
        <taxon>Gunneridae</taxon>
        <taxon>Pentapetalae</taxon>
        <taxon>rosids</taxon>
        <taxon>fabids</taxon>
        <taxon>Rosales</taxon>
        <taxon>Rosaceae</taxon>
        <taxon>Amygdaloideae</taxon>
        <taxon>Amygdaleae</taxon>
        <taxon>Prunus</taxon>
    </lineage>
</organism>
<name>A0A6J5WQV6_PRUAR</name>
<accession>A0A6J5WQV6</accession>
<protein>
    <submittedName>
        <fullName evidence="1">Uncharacterized protein</fullName>
    </submittedName>
</protein>
<gene>
    <name evidence="1" type="ORF">ORAREDHAP_LOCUS21403</name>
</gene>
<dbReference type="AlphaFoldDB" id="A0A6J5WQV6"/>
<dbReference type="Proteomes" id="UP000507245">
    <property type="component" value="Unassembled WGS sequence"/>
</dbReference>
<sequence>MGANTLKMHGPKPPAAVGRGFMPHKNLLALALARARVSPLVCPLSPSKLLPPPPPPMADLSAGWSGLQPSAEFLESTT</sequence>
<evidence type="ECO:0000313" key="2">
    <source>
        <dbReference type="Proteomes" id="UP000507245"/>
    </source>
</evidence>
<evidence type="ECO:0000313" key="1">
    <source>
        <dbReference type="EMBL" id="CAB4304110.1"/>
    </source>
</evidence>
<reference evidence="2" key="1">
    <citation type="journal article" date="2020" name="Genome Biol.">
        <title>Gamete binning: chromosome-level and haplotype-resolved genome assembly enabled by high-throughput single-cell sequencing of gamete genomes.</title>
        <authorList>
            <person name="Campoy J.A."/>
            <person name="Sun H."/>
            <person name="Goel M."/>
            <person name="Jiao W.-B."/>
            <person name="Folz-Donahue K."/>
            <person name="Wang N."/>
            <person name="Rubio M."/>
            <person name="Liu C."/>
            <person name="Kukat C."/>
            <person name="Ruiz D."/>
            <person name="Huettel B."/>
            <person name="Schneeberger K."/>
        </authorList>
    </citation>
    <scope>NUCLEOTIDE SEQUENCE [LARGE SCALE GENOMIC DNA]</scope>
    <source>
        <strain evidence="2">cv. Rojo Pasion</strain>
    </source>
</reference>